<protein>
    <submittedName>
        <fullName evidence="1">Uncharacterized protein</fullName>
    </submittedName>
</protein>
<dbReference type="RefSeq" id="WP_379685820.1">
    <property type="nucleotide sequence ID" value="NZ_JBHLYW010000007.1"/>
</dbReference>
<evidence type="ECO:0000313" key="2">
    <source>
        <dbReference type="Proteomes" id="UP001589734"/>
    </source>
</evidence>
<accession>A0ABV6BRX1</accession>
<name>A0ABV6BRX1_9FLAO</name>
<comment type="caution">
    <text evidence="1">The sequence shown here is derived from an EMBL/GenBank/DDBJ whole genome shotgun (WGS) entry which is preliminary data.</text>
</comment>
<organism evidence="1 2">
    <name type="scientific">Flavobacterium procerum</name>
    <dbReference type="NCBI Taxonomy" id="1455569"/>
    <lineage>
        <taxon>Bacteria</taxon>
        <taxon>Pseudomonadati</taxon>
        <taxon>Bacteroidota</taxon>
        <taxon>Flavobacteriia</taxon>
        <taxon>Flavobacteriales</taxon>
        <taxon>Flavobacteriaceae</taxon>
        <taxon>Flavobacterium</taxon>
    </lineage>
</organism>
<dbReference type="Proteomes" id="UP001589734">
    <property type="component" value="Unassembled WGS sequence"/>
</dbReference>
<gene>
    <name evidence="1" type="ORF">ACFFLS_07010</name>
</gene>
<keyword evidence="2" id="KW-1185">Reference proteome</keyword>
<dbReference type="EMBL" id="JBHLYW010000007">
    <property type="protein sequence ID" value="MFC0076782.1"/>
    <property type="molecule type" value="Genomic_DNA"/>
</dbReference>
<evidence type="ECO:0000313" key="1">
    <source>
        <dbReference type="EMBL" id="MFC0076782.1"/>
    </source>
</evidence>
<proteinExistence type="predicted"/>
<sequence length="307" mass="36761">MEQAITKNIATKDGAKEFQVRLIKEEGVGLLTTKNEENYLILDSIDYWYDLIQNEYPKKKKCSCKNEWFNVTFDYIFRQETNDVREIVITTICTNCNKISKPIYIDIDYSSTEELIENPITFCEKPNIKYKFQQLTSYWSGKNINEFLQFIFQDLKLNVYCWFSQHPENKKRFEKVSFEKAIQIITVNHRYFNFYFSAHELDTSSSNYLQQSNDNETHLKIGIWRKDEIIELSAPFSIMGYGLLYYINFCNQYLDKGNVKDKSEQFEIITTQLRQWLEENFITKRGKNCFDGKEAYEKLMKRRNIEN</sequence>
<reference evidence="1 2" key="1">
    <citation type="submission" date="2024-09" db="EMBL/GenBank/DDBJ databases">
        <authorList>
            <person name="Sun Q."/>
            <person name="Mori K."/>
        </authorList>
    </citation>
    <scope>NUCLEOTIDE SEQUENCE [LARGE SCALE GENOMIC DNA]</scope>
    <source>
        <strain evidence="1 2">CGMCC 1.12926</strain>
    </source>
</reference>